<evidence type="ECO:0000313" key="3">
    <source>
        <dbReference type="Proteomes" id="UP000008810"/>
    </source>
</evidence>
<dbReference type="EnsemblPlants" id="PNT60518">
    <property type="protein sequence ID" value="PNT60518"/>
    <property type="gene ID" value="BRADI_5g01035v3"/>
</dbReference>
<keyword evidence="3" id="KW-1185">Reference proteome</keyword>
<protein>
    <submittedName>
        <fullName evidence="1 2">Uncharacterized protein</fullName>
    </submittedName>
</protein>
<dbReference type="Proteomes" id="UP000008810">
    <property type="component" value="Chromosome 5"/>
</dbReference>
<gene>
    <name evidence="1" type="ORF">BRADI_5g01035v3</name>
</gene>
<dbReference type="Gramene" id="PNT60518">
    <property type="protein sequence ID" value="PNT60518"/>
    <property type="gene ID" value="BRADI_5g01035v3"/>
</dbReference>
<sequence length="65" mass="7505">MRIMLNTGVQEIRFLVHPSVYKLTTRSEHGCLVRSHIDLSTNMSKLKNITPPTNILNLEQNRQDT</sequence>
<accession>A0A2K2CER1</accession>
<dbReference type="AlphaFoldDB" id="A0A2K2CER1"/>
<evidence type="ECO:0000313" key="2">
    <source>
        <dbReference type="EnsemblPlants" id="PNT60518"/>
    </source>
</evidence>
<reference evidence="1 2" key="1">
    <citation type="journal article" date="2010" name="Nature">
        <title>Genome sequencing and analysis of the model grass Brachypodium distachyon.</title>
        <authorList>
            <consortium name="International Brachypodium Initiative"/>
        </authorList>
    </citation>
    <scope>NUCLEOTIDE SEQUENCE [LARGE SCALE GENOMIC DNA]</scope>
    <source>
        <strain evidence="1 2">Bd21</strain>
    </source>
</reference>
<dbReference type="InParanoid" id="A0A2K2CER1"/>
<dbReference type="EMBL" id="CM000884">
    <property type="protein sequence ID" value="PNT60518.1"/>
    <property type="molecule type" value="Genomic_DNA"/>
</dbReference>
<evidence type="ECO:0000313" key="1">
    <source>
        <dbReference type="EMBL" id="PNT60518.1"/>
    </source>
</evidence>
<name>A0A2K2CER1_BRADI</name>
<proteinExistence type="predicted"/>
<organism evidence="1">
    <name type="scientific">Brachypodium distachyon</name>
    <name type="common">Purple false brome</name>
    <name type="synonym">Trachynia distachya</name>
    <dbReference type="NCBI Taxonomy" id="15368"/>
    <lineage>
        <taxon>Eukaryota</taxon>
        <taxon>Viridiplantae</taxon>
        <taxon>Streptophyta</taxon>
        <taxon>Embryophyta</taxon>
        <taxon>Tracheophyta</taxon>
        <taxon>Spermatophyta</taxon>
        <taxon>Magnoliopsida</taxon>
        <taxon>Liliopsida</taxon>
        <taxon>Poales</taxon>
        <taxon>Poaceae</taxon>
        <taxon>BOP clade</taxon>
        <taxon>Pooideae</taxon>
        <taxon>Stipodae</taxon>
        <taxon>Brachypodieae</taxon>
        <taxon>Brachypodium</taxon>
    </lineage>
</organism>
<dbReference type="OrthoDB" id="1002684at2759"/>
<reference evidence="1" key="2">
    <citation type="submission" date="2017-06" db="EMBL/GenBank/DDBJ databases">
        <title>WGS assembly of Brachypodium distachyon.</title>
        <authorList>
            <consortium name="The International Brachypodium Initiative"/>
            <person name="Lucas S."/>
            <person name="Harmon-Smith M."/>
            <person name="Lail K."/>
            <person name="Tice H."/>
            <person name="Grimwood J."/>
            <person name="Bruce D."/>
            <person name="Barry K."/>
            <person name="Shu S."/>
            <person name="Lindquist E."/>
            <person name="Wang M."/>
            <person name="Pitluck S."/>
            <person name="Vogel J.P."/>
            <person name="Garvin D.F."/>
            <person name="Mockler T.C."/>
            <person name="Schmutz J."/>
            <person name="Rokhsar D."/>
            <person name="Bevan M.W."/>
        </authorList>
    </citation>
    <scope>NUCLEOTIDE SEQUENCE</scope>
    <source>
        <strain evidence="1">Bd21</strain>
    </source>
</reference>
<reference evidence="2" key="3">
    <citation type="submission" date="2018-08" db="UniProtKB">
        <authorList>
            <consortium name="EnsemblPlants"/>
        </authorList>
    </citation>
    <scope>IDENTIFICATION</scope>
    <source>
        <strain evidence="2">cv. Bd21</strain>
    </source>
</reference>